<evidence type="ECO:0000313" key="5">
    <source>
        <dbReference type="Proteomes" id="UP000199206"/>
    </source>
</evidence>
<dbReference type="AlphaFoldDB" id="A0A1H8CD63"/>
<dbReference type="STRING" id="1166340.SAMN05192583_1537"/>
<sequence>MHVALAELCSPGGRFAVERVASHGTTVPAIADVPPSVPAYVTTYGWQHRDATFLVAGAERLTFGEVLTAAEAVARALVARHGVRPGDRVGIVMGNSPAWVALYLGILAAGGIATLFNGWWQGEEIAAAIRDVDCRLVFADPARMARMEAGEEAGARVIVIDDGDAFSAVLAGLGGKGCDAAATLPVIAPDDPATILFTSGSTGRPKGVLSTHRAVVQAVFGFLLQGTVLRAVEPQRASPSPQPATLLNLPLFHVTASVSVLLQSFALGRKLVVMRRWDAEEAMRLIAAERVTYFIGVPTMSLDLLLHPDRAAFDLSSVTDFSAGGAARPPDHVARIAAAMPGAPLTGYGLTESNALGCANWRSNYLAKPASVGRPSAPLVEIAIVNAVGGRLGPGRTGEVAMRSVCNFSCYWGDPQATAAAFTADGFVLTGDLGHLDTDGYLFLTGRKKDIVIRGGENIGCGEVEAALCACPGVVEAAAFPLPDARLGEVPGAVVRLAEGAAVDAATLHATVSRRIAAFKAPARIWITTAPFPRLGSEKVDKAALARSCVAEWEQGNREP</sequence>
<name>A0A1H8CD63_9SPHN</name>
<evidence type="ECO:0000256" key="1">
    <source>
        <dbReference type="SAM" id="Phobius"/>
    </source>
</evidence>
<evidence type="ECO:0000259" key="2">
    <source>
        <dbReference type="Pfam" id="PF00501"/>
    </source>
</evidence>
<dbReference type="EMBL" id="FOCF01000003">
    <property type="protein sequence ID" value="SEM92374.1"/>
    <property type="molecule type" value="Genomic_DNA"/>
</dbReference>
<dbReference type="Pfam" id="PF00501">
    <property type="entry name" value="AMP-binding"/>
    <property type="match status" value="1"/>
</dbReference>
<evidence type="ECO:0000259" key="3">
    <source>
        <dbReference type="Pfam" id="PF13193"/>
    </source>
</evidence>
<dbReference type="InterPro" id="IPR045851">
    <property type="entry name" value="AMP-bd_C_sf"/>
</dbReference>
<organism evidence="4 5">
    <name type="scientific">Sphingomonas gellani</name>
    <dbReference type="NCBI Taxonomy" id="1166340"/>
    <lineage>
        <taxon>Bacteria</taxon>
        <taxon>Pseudomonadati</taxon>
        <taxon>Pseudomonadota</taxon>
        <taxon>Alphaproteobacteria</taxon>
        <taxon>Sphingomonadales</taxon>
        <taxon>Sphingomonadaceae</taxon>
        <taxon>Sphingomonas</taxon>
    </lineage>
</organism>
<keyword evidence="1" id="KW-1133">Transmembrane helix</keyword>
<dbReference type="Gene3D" id="3.40.50.980">
    <property type="match status" value="2"/>
</dbReference>
<proteinExistence type="predicted"/>
<gene>
    <name evidence="4" type="ORF">SAMN05192583_1537</name>
</gene>
<keyword evidence="1" id="KW-0472">Membrane</keyword>
<feature type="domain" description="AMP-binding enzyme C-terminal" evidence="3">
    <location>
        <begin position="463"/>
        <end position="538"/>
    </location>
</feature>
<dbReference type="SUPFAM" id="SSF56801">
    <property type="entry name" value="Acetyl-CoA synthetase-like"/>
    <property type="match status" value="1"/>
</dbReference>
<accession>A0A1H8CD63</accession>
<reference evidence="5" key="1">
    <citation type="submission" date="2016-10" db="EMBL/GenBank/DDBJ databases">
        <authorList>
            <person name="Varghese N."/>
            <person name="Submissions S."/>
        </authorList>
    </citation>
    <scope>NUCLEOTIDE SEQUENCE [LARGE SCALE GENOMIC DNA]</scope>
    <source>
        <strain evidence="5">S6-262</strain>
    </source>
</reference>
<feature type="transmembrane region" description="Helical" evidence="1">
    <location>
        <begin position="98"/>
        <end position="120"/>
    </location>
</feature>
<keyword evidence="1" id="KW-0812">Transmembrane</keyword>
<evidence type="ECO:0000313" key="4">
    <source>
        <dbReference type="EMBL" id="SEM92374.1"/>
    </source>
</evidence>
<dbReference type="InterPro" id="IPR025110">
    <property type="entry name" value="AMP-bd_C"/>
</dbReference>
<dbReference type="GO" id="GO:0006631">
    <property type="term" value="P:fatty acid metabolic process"/>
    <property type="evidence" value="ECO:0007669"/>
    <property type="project" value="TreeGrafter"/>
</dbReference>
<dbReference type="Gene3D" id="3.30.300.30">
    <property type="match status" value="1"/>
</dbReference>
<keyword evidence="4" id="KW-0436">Ligase</keyword>
<feature type="domain" description="AMP-dependent synthetase/ligase" evidence="2">
    <location>
        <begin position="47"/>
        <end position="412"/>
    </location>
</feature>
<dbReference type="Pfam" id="PF13193">
    <property type="entry name" value="AMP-binding_C"/>
    <property type="match status" value="1"/>
</dbReference>
<dbReference type="PANTHER" id="PTHR43201:SF32">
    <property type="entry name" value="2-SUCCINYLBENZOATE--COA LIGASE, CHLOROPLASTIC_PEROXISOMAL"/>
    <property type="match status" value="1"/>
</dbReference>
<keyword evidence="5" id="KW-1185">Reference proteome</keyword>
<dbReference type="InterPro" id="IPR020845">
    <property type="entry name" value="AMP-binding_CS"/>
</dbReference>
<dbReference type="Proteomes" id="UP000199206">
    <property type="component" value="Unassembled WGS sequence"/>
</dbReference>
<protein>
    <submittedName>
        <fullName evidence="4">Acyl-CoA synthetase (AMP-forming)/AMP-acid ligase II</fullName>
    </submittedName>
</protein>
<dbReference type="Gene3D" id="2.30.38.10">
    <property type="entry name" value="Luciferase, Domain 3"/>
    <property type="match status" value="1"/>
</dbReference>
<dbReference type="PANTHER" id="PTHR43201">
    <property type="entry name" value="ACYL-COA SYNTHETASE"/>
    <property type="match status" value="1"/>
</dbReference>
<dbReference type="PROSITE" id="PS00455">
    <property type="entry name" value="AMP_BINDING"/>
    <property type="match status" value="1"/>
</dbReference>
<dbReference type="InterPro" id="IPR000873">
    <property type="entry name" value="AMP-dep_synth/lig_dom"/>
</dbReference>
<dbReference type="CDD" id="cd04433">
    <property type="entry name" value="AFD_class_I"/>
    <property type="match status" value="1"/>
</dbReference>
<dbReference type="GO" id="GO:0031956">
    <property type="term" value="F:medium-chain fatty acid-CoA ligase activity"/>
    <property type="evidence" value="ECO:0007669"/>
    <property type="project" value="TreeGrafter"/>
</dbReference>